<evidence type="ECO:0000313" key="3">
    <source>
        <dbReference type="EMBL" id="CAB4320031.1"/>
    </source>
</evidence>
<keyword evidence="1" id="KW-0175">Coiled coil</keyword>
<feature type="compositionally biased region" description="Acidic residues" evidence="2">
    <location>
        <begin position="461"/>
        <end position="479"/>
    </location>
</feature>
<feature type="compositionally biased region" description="Polar residues" evidence="2">
    <location>
        <begin position="20"/>
        <end position="52"/>
    </location>
</feature>
<dbReference type="EMBL" id="CAEKKB010000008">
    <property type="protein sequence ID" value="CAB4320031.1"/>
    <property type="molecule type" value="Genomic_DNA"/>
</dbReference>
<evidence type="ECO:0000256" key="2">
    <source>
        <dbReference type="SAM" id="MobiDB-lite"/>
    </source>
</evidence>
<evidence type="ECO:0000313" key="4">
    <source>
        <dbReference type="Proteomes" id="UP000507245"/>
    </source>
</evidence>
<feature type="region of interest" description="Disordered" evidence="2">
    <location>
        <begin position="1"/>
        <end position="69"/>
    </location>
</feature>
<reference evidence="4" key="1">
    <citation type="journal article" date="2020" name="Genome Biol.">
        <title>Gamete binning: chromosome-level and haplotype-resolved genome assembly enabled by high-throughput single-cell sequencing of gamete genomes.</title>
        <authorList>
            <person name="Campoy J.A."/>
            <person name="Sun H."/>
            <person name="Goel M."/>
            <person name="Jiao W.-B."/>
            <person name="Folz-Donahue K."/>
            <person name="Wang N."/>
            <person name="Rubio M."/>
            <person name="Liu C."/>
            <person name="Kukat C."/>
            <person name="Ruiz D."/>
            <person name="Huettel B."/>
            <person name="Schneeberger K."/>
        </authorList>
    </citation>
    <scope>NUCLEOTIDE SEQUENCE [LARGE SCALE GENOMIC DNA]</scope>
    <source>
        <strain evidence="4">cv. Rojo Pasion</strain>
    </source>
</reference>
<feature type="coiled-coil region" evidence="1">
    <location>
        <begin position="658"/>
        <end position="770"/>
    </location>
</feature>
<dbReference type="PANTHER" id="PTHR35120">
    <property type="entry name" value="HISTONE ACETYLTRANSFERASE KAT6B-LIKE"/>
    <property type="match status" value="1"/>
</dbReference>
<name>A0A6J5Y3M1_PRUAR</name>
<organism evidence="3 4">
    <name type="scientific">Prunus armeniaca</name>
    <name type="common">Apricot</name>
    <name type="synonym">Armeniaca vulgaris</name>
    <dbReference type="NCBI Taxonomy" id="36596"/>
    <lineage>
        <taxon>Eukaryota</taxon>
        <taxon>Viridiplantae</taxon>
        <taxon>Streptophyta</taxon>
        <taxon>Embryophyta</taxon>
        <taxon>Tracheophyta</taxon>
        <taxon>Spermatophyta</taxon>
        <taxon>Magnoliopsida</taxon>
        <taxon>eudicotyledons</taxon>
        <taxon>Gunneridae</taxon>
        <taxon>Pentapetalae</taxon>
        <taxon>rosids</taxon>
        <taxon>fabids</taxon>
        <taxon>Rosales</taxon>
        <taxon>Rosaceae</taxon>
        <taxon>Amygdaloideae</taxon>
        <taxon>Amygdaleae</taxon>
        <taxon>Prunus</taxon>
    </lineage>
</organism>
<protein>
    <submittedName>
        <fullName evidence="3">Uncharacterized protein</fullName>
    </submittedName>
</protein>
<dbReference type="OrthoDB" id="1935530at2759"/>
<dbReference type="PANTHER" id="PTHR35120:SF2">
    <property type="entry name" value="AMINOTRANSFERASE-LIKE PLANT MOBILE DOMAIN-CONTAINING PROTEIN"/>
    <property type="match status" value="1"/>
</dbReference>
<dbReference type="Proteomes" id="UP000507245">
    <property type="component" value="Unassembled WGS sequence"/>
</dbReference>
<gene>
    <name evidence="3" type="ORF">ORAREDHAP_LOCUS48344</name>
</gene>
<feature type="compositionally biased region" description="Acidic residues" evidence="2">
    <location>
        <begin position="311"/>
        <end position="324"/>
    </location>
</feature>
<evidence type="ECO:0000256" key="1">
    <source>
        <dbReference type="SAM" id="Coils"/>
    </source>
</evidence>
<feature type="region of interest" description="Disordered" evidence="2">
    <location>
        <begin position="311"/>
        <end position="332"/>
    </location>
</feature>
<accession>A0A6J5Y3M1</accession>
<sequence>MTSPPENPDVTMTPVEEEVPQQNQNLDSESHSQSNTLTLEPTQDPEIQQNPLQLDANKPKPEEFPVRSPRSTTITFYRRTGTKRKKLGQKRRAAVAGKKSEQKLQIQKESLNPIPFVPVKSLDFEKHEKLLKWLNLWDFVHIDFDRTIRVDLLAELISHFNPNMRGSYVNGVRIMVNRADLARALKLPVKKSAVADGAEEPPAASEESIAFIEEFVSNWVLLHEDTWMMPSEVLNWTKAIKEGHFGKVDWAGLIWFMVEKELAQAPKLGDCYYASHLQCLIKSQREELLMVKAQEPTVHVDLDVDVDVDADAKEEEEEDEEDGNGDVKMGGENDVKGFGLEEKNIELCLGQENVDRADVGQDNVERADVGQDNLERADVGPDNVERDDVGQENLEFSVEKVHVGVEDAMNFEECKVEEHGQWLLDGKSNVSEPCLQRCNNLGEVKSLGFGEEGQKGMEVGGVEEEGNEEEEEGEEEEEEGGFHLSLKGMPLEGLPSGSLIQAMEAAQIPLSSGMPMRDHFSAEFVSSRDDSRMLPGSSSLFGSGLKRELMHENANSHHPLNGNKRLRIDGPWDGKLSGEFETCMEQMQHWMEKARMVYVEKEQTCEESTVHRQMLMDGLQQRDEMIDHLHKVKAEEQHKREVEVYRLERELYVMGSLLDGYRKALKETQKAFAEYRARCPQADEPLYRDVPGSGGLVLSTMELEKQRLKKEEEERMNRQLIEKKIRDFEAGWISNFEAHHKNVELLSNRLPDVENEVKLLQERLAKQRTAKNDAWLESVEFCKHMPQAWCKFGQDGEEAIYVWKICALFVVDSNGMVLVMAFKLKYEAIEADLSGLLELVIIPTDHTCALS</sequence>
<keyword evidence="4" id="KW-1185">Reference proteome</keyword>
<dbReference type="AlphaFoldDB" id="A0A6J5Y3M1"/>
<proteinExistence type="predicted"/>
<feature type="region of interest" description="Disordered" evidence="2">
    <location>
        <begin position="451"/>
        <end position="482"/>
    </location>
</feature>